<sequence>MSDLLSHHPVTDLVPEGHYGPDAAQPGLTAQVVDGLALATVAARKGASGALAQAVLDAFGIALVDAPKVSFLGDLSFIGTAPGRWLATAGGAPAAHVARLQGALADAAALTDQSDGSLIIDVYGPKARMALAKLVPLDLHPAVFAPGDAAATAAALIPLVVWQLNDMPAYRFAVPRSFAPAFLRALVSGAAEFGVTVSGTARG</sequence>
<proteinExistence type="predicted"/>
<dbReference type="Pfam" id="PF04268">
    <property type="entry name" value="SoxG"/>
    <property type="match status" value="1"/>
</dbReference>
<evidence type="ECO:0000313" key="1">
    <source>
        <dbReference type="EMBL" id="TCT03532.1"/>
    </source>
</evidence>
<keyword evidence="2" id="KW-1185">Reference proteome</keyword>
<name>A0A4R3LSM4_9HYPH</name>
<dbReference type="InterPro" id="IPR007375">
    <property type="entry name" value="SoxG"/>
</dbReference>
<dbReference type="RefSeq" id="WP_165933780.1">
    <property type="nucleotide sequence ID" value="NZ_SMAI01000009.1"/>
</dbReference>
<protein>
    <submittedName>
        <fullName evidence="1">N-methylglutamate dehydrogenase subunit D</fullName>
    </submittedName>
</protein>
<dbReference type="Gene3D" id="3.30.1360.120">
    <property type="entry name" value="Probable tRNA modification gtpase trme, domain 1"/>
    <property type="match status" value="1"/>
</dbReference>
<dbReference type="InterPro" id="IPR027266">
    <property type="entry name" value="TrmE/GcvT-like"/>
</dbReference>
<dbReference type="Gene3D" id="3.30.70.1520">
    <property type="entry name" value="Heterotetrameric sarcosine oxidase"/>
    <property type="match status" value="1"/>
</dbReference>
<dbReference type="SUPFAM" id="SSF103025">
    <property type="entry name" value="Folate-binding domain"/>
    <property type="match status" value="1"/>
</dbReference>
<dbReference type="EMBL" id="SMAI01000009">
    <property type="protein sequence ID" value="TCT03532.1"/>
    <property type="molecule type" value="Genomic_DNA"/>
</dbReference>
<reference evidence="1 2" key="1">
    <citation type="submission" date="2019-03" db="EMBL/GenBank/DDBJ databases">
        <title>Genomic Encyclopedia of Type Strains, Phase IV (KMG-IV): sequencing the most valuable type-strain genomes for metagenomic binning, comparative biology and taxonomic classification.</title>
        <authorList>
            <person name="Goeker M."/>
        </authorList>
    </citation>
    <scope>NUCLEOTIDE SEQUENCE [LARGE SCALE GENOMIC DNA]</scope>
    <source>
        <strain evidence="1 2">DSM 9035</strain>
    </source>
</reference>
<dbReference type="AlphaFoldDB" id="A0A4R3LSM4"/>
<accession>A0A4R3LSM4</accession>
<organism evidence="1 2">
    <name type="scientific">Aquabacter spiritensis</name>
    <dbReference type="NCBI Taxonomy" id="933073"/>
    <lineage>
        <taxon>Bacteria</taxon>
        <taxon>Pseudomonadati</taxon>
        <taxon>Pseudomonadota</taxon>
        <taxon>Alphaproteobacteria</taxon>
        <taxon>Hyphomicrobiales</taxon>
        <taxon>Xanthobacteraceae</taxon>
        <taxon>Aquabacter</taxon>
    </lineage>
</organism>
<evidence type="ECO:0000313" key="2">
    <source>
        <dbReference type="Proteomes" id="UP000294664"/>
    </source>
</evidence>
<gene>
    <name evidence="1" type="ORF">EDC64_10982</name>
</gene>
<dbReference type="Proteomes" id="UP000294664">
    <property type="component" value="Unassembled WGS sequence"/>
</dbReference>
<comment type="caution">
    <text evidence="1">The sequence shown here is derived from an EMBL/GenBank/DDBJ whole genome shotgun (WGS) entry which is preliminary data.</text>
</comment>